<dbReference type="Gene3D" id="3.40.50.150">
    <property type="entry name" value="Vaccinia Virus protein VP39"/>
    <property type="match status" value="1"/>
</dbReference>
<gene>
    <name evidence="2" type="ORF">C6P46_002919</name>
</gene>
<dbReference type="EMBL" id="PUHQ01000022">
    <property type="protein sequence ID" value="KAG0663076.1"/>
    <property type="molecule type" value="Genomic_DNA"/>
</dbReference>
<dbReference type="InterPro" id="IPR019410">
    <property type="entry name" value="Methyltransf_16"/>
</dbReference>
<comment type="caution">
    <text evidence="2">The sequence shown here is derived from an EMBL/GenBank/DDBJ whole genome shotgun (WGS) entry which is preliminary data.</text>
</comment>
<dbReference type="InterPro" id="IPR029063">
    <property type="entry name" value="SAM-dependent_MTases_sf"/>
</dbReference>
<dbReference type="AlphaFoldDB" id="A0A9P6W5F2"/>
<reference evidence="2 3" key="1">
    <citation type="submission" date="2020-11" db="EMBL/GenBank/DDBJ databases">
        <title>Kefir isolates.</title>
        <authorList>
            <person name="Marcisauskas S."/>
            <person name="Kim Y."/>
            <person name="Blasche S."/>
        </authorList>
    </citation>
    <scope>NUCLEOTIDE SEQUENCE [LARGE SCALE GENOMIC DNA]</scope>
    <source>
        <strain evidence="2 3">KR</strain>
    </source>
</reference>
<keyword evidence="3" id="KW-1185">Reference proteome</keyword>
<proteinExistence type="predicted"/>
<evidence type="ECO:0000256" key="1">
    <source>
        <dbReference type="SAM" id="MobiDB-lite"/>
    </source>
</evidence>
<evidence type="ECO:0000313" key="3">
    <source>
        <dbReference type="Proteomes" id="UP000777482"/>
    </source>
</evidence>
<accession>A0A9P6W5F2</accession>
<dbReference type="PANTHER" id="PTHR14614">
    <property type="entry name" value="HEPATOCELLULAR CARCINOMA-ASSOCIATED ANTIGEN"/>
    <property type="match status" value="1"/>
</dbReference>
<dbReference type="GO" id="GO:0008757">
    <property type="term" value="F:S-adenosylmethionine-dependent methyltransferase activity"/>
    <property type="evidence" value="ECO:0007669"/>
    <property type="project" value="UniProtKB-ARBA"/>
</dbReference>
<organism evidence="2 3">
    <name type="scientific">Rhodotorula mucilaginosa</name>
    <name type="common">Yeast</name>
    <name type="synonym">Rhodotorula rubra</name>
    <dbReference type="NCBI Taxonomy" id="5537"/>
    <lineage>
        <taxon>Eukaryota</taxon>
        <taxon>Fungi</taxon>
        <taxon>Dikarya</taxon>
        <taxon>Basidiomycota</taxon>
        <taxon>Pucciniomycotina</taxon>
        <taxon>Microbotryomycetes</taxon>
        <taxon>Sporidiobolales</taxon>
        <taxon>Sporidiobolaceae</taxon>
        <taxon>Rhodotorula</taxon>
    </lineage>
</organism>
<dbReference type="Pfam" id="PF10294">
    <property type="entry name" value="Methyltransf_16"/>
    <property type="match status" value="1"/>
</dbReference>
<name>A0A9P6W5F2_RHOMI</name>
<evidence type="ECO:0008006" key="4">
    <source>
        <dbReference type="Google" id="ProtNLM"/>
    </source>
</evidence>
<dbReference type="OrthoDB" id="413520at2759"/>
<sequence>MDAFCIGRLRFIRLPPSWISLQRSSSNKPQTINIELAIGATDDYGTDLQFDSVDLKLELLDATTLAPVRGVQLRPEGSSTSRTPESAQPATAVFSFSPAQGPIHKLKLSLTFLPTFLASNKTPTSLVFALSVAPAVGEARRSSSSFTTGPVASSSTTALRNTIGEPRRPVIKTWDDRKFVLMSLRSGPVEIRIEKEPARVAQEKVQTAIRTVHLSSNPASEPQAASPREAAATIAITERPGLNNSTGQRLWDCAIGLTSFLSQYPAALDPNFALDGLLEEEGGPDQEHSRPPPAKRARQDVTVSSRPRLRGRLRVVELGAGCALASMVAAKLLSSPSASGAEQTAAATILATDVETTVESTLEENLRANGLLSSSNKKISDQSSNAKPPPIMIDSAVLDWGRLSDDQVRVVFGHPRQESRRLNGVADTRDDPALTILATDVLYNPESHPLLLATLLSLLRPTRARSQDDGSPLPRRALVTYKRRTEGDDGFFPLAREAGLAVDKVWEWGEVGVWTVT</sequence>
<feature type="region of interest" description="Disordered" evidence="1">
    <location>
        <begin position="276"/>
        <end position="306"/>
    </location>
</feature>
<protein>
    <recommendedName>
        <fullName evidence="4">VMP4 protein</fullName>
    </recommendedName>
</protein>
<dbReference type="Proteomes" id="UP000777482">
    <property type="component" value="Unassembled WGS sequence"/>
</dbReference>
<evidence type="ECO:0000313" key="2">
    <source>
        <dbReference type="EMBL" id="KAG0663076.1"/>
    </source>
</evidence>